<dbReference type="GO" id="GO:0043420">
    <property type="term" value="P:anthranilate metabolic process"/>
    <property type="evidence" value="ECO:0007669"/>
    <property type="project" value="TreeGrafter"/>
</dbReference>
<dbReference type="Pfam" id="PF22580">
    <property type="entry name" value="KYNU_C"/>
    <property type="match status" value="1"/>
</dbReference>
<dbReference type="AlphaFoldDB" id="A0A5M6ZJA8"/>
<dbReference type="PIRSF" id="PIRSF038800">
    <property type="entry name" value="KYNU"/>
    <property type="match status" value="1"/>
</dbReference>
<dbReference type="InterPro" id="IPR015422">
    <property type="entry name" value="PyrdxlP-dep_Trfase_small"/>
</dbReference>
<dbReference type="InterPro" id="IPR015424">
    <property type="entry name" value="PyrdxlP-dep_Trfase"/>
</dbReference>
<reference evidence="5 6" key="1">
    <citation type="submission" date="2019-09" db="EMBL/GenBank/DDBJ databases">
        <authorList>
            <person name="Kevbrin V."/>
            <person name="Grouzdev D.S."/>
        </authorList>
    </citation>
    <scope>NUCLEOTIDE SEQUENCE [LARGE SCALE GENOMIC DNA]</scope>
    <source>
        <strain evidence="5 6">G-192</strain>
    </source>
</reference>
<keyword evidence="2 4" id="KW-0378">Hydrolase</keyword>
<dbReference type="GO" id="GO:0097053">
    <property type="term" value="P:L-kynurenine catabolic process"/>
    <property type="evidence" value="ECO:0007669"/>
    <property type="project" value="UniProtKB-UniPathway"/>
</dbReference>
<organism evidence="5 6">
    <name type="scientific">Alkalicaulis satelles</name>
    <dbReference type="NCBI Taxonomy" id="2609175"/>
    <lineage>
        <taxon>Bacteria</taxon>
        <taxon>Pseudomonadati</taxon>
        <taxon>Pseudomonadota</taxon>
        <taxon>Alphaproteobacteria</taxon>
        <taxon>Maricaulales</taxon>
        <taxon>Maricaulaceae</taxon>
        <taxon>Alkalicaulis</taxon>
    </lineage>
</organism>
<dbReference type="UniPathway" id="UPA00334">
    <property type="reaction ID" value="UER00455"/>
</dbReference>
<gene>
    <name evidence="5" type="ORF">F1654_05835</name>
</gene>
<comment type="catalytic activity">
    <reaction evidence="4">
        <text>3-hydroxy-L-kynurenine + H2O = 3-hydroxyanthranilate + L-alanine + H(+)</text>
        <dbReference type="Rhea" id="RHEA:25143"/>
        <dbReference type="ChEBI" id="CHEBI:15377"/>
        <dbReference type="ChEBI" id="CHEBI:15378"/>
        <dbReference type="ChEBI" id="CHEBI:36559"/>
        <dbReference type="ChEBI" id="CHEBI:57972"/>
        <dbReference type="ChEBI" id="CHEBI:58125"/>
        <dbReference type="EC" id="3.7.1.3"/>
    </reaction>
</comment>
<keyword evidence="1 4" id="KW-0662">Pyridine nucleotide biosynthesis</keyword>
<proteinExistence type="inferred from homology"/>
<dbReference type="EMBL" id="VWOJ01000002">
    <property type="protein sequence ID" value="KAA5803328.1"/>
    <property type="molecule type" value="Genomic_DNA"/>
</dbReference>
<comment type="function">
    <text evidence="4">Catalyzes the cleavage of L-kynurenine (L-Kyn) and L-3-hydroxykynurenine (L-3OHKyn) into anthranilic acid (AA) and 3-hydroxyanthranilic acid (3-OHAA), respectively.</text>
</comment>
<dbReference type="GO" id="GO:0019441">
    <property type="term" value="P:L-tryptophan catabolic process to kynurenine"/>
    <property type="evidence" value="ECO:0007669"/>
    <property type="project" value="TreeGrafter"/>
</dbReference>
<dbReference type="GO" id="GO:0009435">
    <property type="term" value="P:NAD+ biosynthetic process"/>
    <property type="evidence" value="ECO:0007669"/>
    <property type="project" value="UniProtKB-UniPathway"/>
</dbReference>
<dbReference type="Gene3D" id="3.90.1150.10">
    <property type="entry name" value="Aspartate Aminotransferase, domain 1"/>
    <property type="match status" value="1"/>
</dbReference>
<comment type="similarity">
    <text evidence="4">Belongs to the kynureninase family.</text>
</comment>
<dbReference type="InterPro" id="IPR015421">
    <property type="entry name" value="PyrdxlP-dep_Trfase_major"/>
</dbReference>
<comment type="caution">
    <text evidence="5">The sequence shown here is derived from an EMBL/GenBank/DDBJ whole genome shotgun (WGS) entry which is preliminary data.</text>
</comment>
<evidence type="ECO:0000256" key="3">
    <source>
        <dbReference type="ARBA" id="ARBA00022898"/>
    </source>
</evidence>
<dbReference type="EC" id="3.7.1.3" evidence="4"/>
<protein>
    <recommendedName>
        <fullName evidence="4">Kynureninase</fullName>
        <ecNumber evidence="4">3.7.1.3</ecNumber>
    </recommendedName>
</protein>
<comment type="pathway">
    <text evidence="4">Amino-acid degradation; L-kynurenine degradation; L-alanine and anthranilate from L-kynurenine: step 1/1.</text>
</comment>
<dbReference type="GO" id="GO:0030429">
    <property type="term" value="F:kynureninase activity"/>
    <property type="evidence" value="ECO:0007669"/>
    <property type="project" value="UniProtKB-EC"/>
</dbReference>
<comment type="cofactor">
    <cofactor evidence="4">
        <name>pyridoxal 5'-phosphate</name>
        <dbReference type="ChEBI" id="CHEBI:597326"/>
    </cofactor>
</comment>
<name>A0A5M6ZJA8_9PROT</name>
<evidence type="ECO:0000313" key="5">
    <source>
        <dbReference type="EMBL" id="KAA5803328.1"/>
    </source>
</evidence>
<dbReference type="InterPro" id="IPR010111">
    <property type="entry name" value="Kynureninase"/>
</dbReference>
<dbReference type="RefSeq" id="WP_150022597.1">
    <property type="nucleotide sequence ID" value="NZ_VWOJ01000002.1"/>
</dbReference>
<accession>A0A5M6ZJA8</accession>
<dbReference type="GO" id="GO:0030170">
    <property type="term" value="F:pyridoxal phosphate binding"/>
    <property type="evidence" value="ECO:0007669"/>
    <property type="project" value="InterPro"/>
</dbReference>
<keyword evidence="6" id="KW-1185">Reference proteome</keyword>
<comment type="pathway">
    <text evidence="4">Cofactor biosynthesis; NAD(+) biosynthesis; quinolinate from L-kynurenine: step 2/3.</text>
</comment>
<dbReference type="Proteomes" id="UP000325122">
    <property type="component" value="Unassembled WGS sequence"/>
</dbReference>
<dbReference type="PANTHER" id="PTHR14084">
    <property type="entry name" value="KYNURENINASE"/>
    <property type="match status" value="1"/>
</dbReference>
<dbReference type="UniPathway" id="UPA00253">
    <property type="reaction ID" value="UER00329"/>
</dbReference>
<comment type="subunit">
    <text evidence="4">Homodimer.</text>
</comment>
<evidence type="ECO:0000313" key="6">
    <source>
        <dbReference type="Proteomes" id="UP000325122"/>
    </source>
</evidence>
<dbReference type="SUPFAM" id="SSF53383">
    <property type="entry name" value="PLP-dependent transferases"/>
    <property type="match status" value="1"/>
</dbReference>
<dbReference type="GO" id="GO:0005737">
    <property type="term" value="C:cytoplasm"/>
    <property type="evidence" value="ECO:0007669"/>
    <property type="project" value="InterPro"/>
</dbReference>
<dbReference type="PANTHER" id="PTHR14084:SF0">
    <property type="entry name" value="KYNURENINASE"/>
    <property type="match status" value="1"/>
</dbReference>
<dbReference type="Gene3D" id="3.40.640.10">
    <property type="entry name" value="Type I PLP-dependent aspartate aminotransferase-like (Major domain)"/>
    <property type="match status" value="1"/>
</dbReference>
<evidence type="ECO:0000256" key="1">
    <source>
        <dbReference type="ARBA" id="ARBA00022642"/>
    </source>
</evidence>
<sequence length="403" mass="43344">MRTREACAALDAADPLHSRRALFALAQGDIYLDGNSLGPPPHSALERLEAAARHEWGAGLIGSWNAAGWMDLPLKLGARLSRLIGVESDEVIAIDTVTVNIFKLAGALIAREGGALAAEAGEFPTDGHVLEGLSRISGAPFHRVTADTPPSQLPDDVRVLVKSAVHYKSARIADFERWEREAAARGIAIIWDLSHATGLVNLKLKAWGAKYAVGCGYKFLNGGPGAPAFLYCARDEIARLEHPVSGWLGHKQPFEFEDGYAPADGIGRWRTSSPSILALSALDGALDAYDGVDMALVEAKAQVLGDILLERAASLGLETACPGLGERRGGHVVLRHEQGYAIVQAMIARGITGDFRAPDLMRYGFNPLYLSHEEVFDAGAALAEVIETREWDQPQFTQRKAVT</sequence>
<comment type="catalytic activity">
    <reaction evidence="4">
        <text>L-kynurenine + H2O = anthranilate + L-alanine + H(+)</text>
        <dbReference type="Rhea" id="RHEA:16813"/>
        <dbReference type="ChEBI" id="CHEBI:15377"/>
        <dbReference type="ChEBI" id="CHEBI:15378"/>
        <dbReference type="ChEBI" id="CHEBI:16567"/>
        <dbReference type="ChEBI" id="CHEBI:57959"/>
        <dbReference type="ChEBI" id="CHEBI:57972"/>
        <dbReference type="EC" id="3.7.1.3"/>
    </reaction>
</comment>
<evidence type="ECO:0000256" key="2">
    <source>
        <dbReference type="ARBA" id="ARBA00022801"/>
    </source>
</evidence>
<keyword evidence="3 4" id="KW-0663">Pyridoxal phosphate</keyword>
<evidence type="ECO:0000256" key="4">
    <source>
        <dbReference type="PIRNR" id="PIRNR038800"/>
    </source>
</evidence>